<gene>
    <name evidence="2" type="ORF">BCR34DRAFT_237552</name>
</gene>
<keyword evidence="3" id="KW-1185">Reference proteome</keyword>
<feature type="region of interest" description="Disordered" evidence="1">
    <location>
        <begin position="61"/>
        <end position="87"/>
    </location>
</feature>
<accession>A0A1Y1ZVL0</accession>
<evidence type="ECO:0000313" key="3">
    <source>
        <dbReference type="Proteomes" id="UP000193144"/>
    </source>
</evidence>
<sequence>MIKLRIIVCVNCSSLVIITSSSRYISSPPFLPPHNIIHNNDDKYYHIPIISTVAQSIMQIPQRQPCKNERHKTRPGPTTQKIPKRRV</sequence>
<organism evidence="2 3">
    <name type="scientific">Clohesyomyces aquaticus</name>
    <dbReference type="NCBI Taxonomy" id="1231657"/>
    <lineage>
        <taxon>Eukaryota</taxon>
        <taxon>Fungi</taxon>
        <taxon>Dikarya</taxon>
        <taxon>Ascomycota</taxon>
        <taxon>Pezizomycotina</taxon>
        <taxon>Dothideomycetes</taxon>
        <taxon>Pleosporomycetidae</taxon>
        <taxon>Pleosporales</taxon>
        <taxon>Lindgomycetaceae</taxon>
        <taxon>Clohesyomyces</taxon>
    </lineage>
</organism>
<dbReference type="Proteomes" id="UP000193144">
    <property type="component" value="Unassembled WGS sequence"/>
</dbReference>
<evidence type="ECO:0000256" key="1">
    <source>
        <dbReference type="SAM" id="MobiDB-lite"/>
    </source>
</evidence>
<comment type="caution">
    <text evidence="2">The sequence shown here is derived from an EMBL/GenBank/DDBJ whole genome shotgun (WGS) entry which is preliminary data.</text>
</comment>
<dbReference type="AlphaFoldDB" id="A0A1Y1ZVL0"/>
<proteinExistence type="predicted"/>
<reference evidence="2 3" key="1">
    <citation type="submission" date="2016-07" db="EMBL/GenBank/DDBJ databases">
        <title>Pervasive Adenine N6-methylation of Active Genes in Fungi.</title>
        <authorList>
            <consortium name="DOE Joint Genome Institute"/>
            <person name="Mondo S.J."/>
            <person name="Dannebaum R.O."/>
            <person name="Kuo R.C."/>
            <person name="Labutti K."/>
            <person name="Haridas S."/>
            <person name="Kuo A."/>
            <person name="Salamov A."/>
            <person name="Ahrendt S.R."/>
            <person name="Lipzen A."/>
            <person name="Sullivan W."/>
            <person name="Andreopoulos W.B."/>
            <person name="Clum A."/>
            <person name="Lindquist E."/>
            <person name="Daum C."/>
            <person name="Ramamoorthy G.K."/>
            <person name="Gryganskyi A."/>
            <person name="Culley D."/>
            <person name="Magnuson J.K."/>
            <person name="James T.Y."/>
            <person name="O'Malley M.A."/>
            <person name="Stajich J.E."/>
            <person name="Spatafora J.W."/>
            <person name="Visel A."/>
            <person name="Grigoriev I.V."/>
        </authorList>
    </citation>
    <scope>NUCLEOTIDE SEQUENCE [LARGE SCALE GENOMIC DNA]</scope>
    <source>
        <strain evidence="2 3">CBS 115471</strain>
    </source>
</reference>
<evidence type="ECO:0000313" key="2">
    <source>
        <dbReference type="EMBL" id="ORY14272.1"/>
    </source>
</evidence>
<dbReference type="EMBL" id="MCFA01000034">
    <property type="protein sequence ID" value="ORY14272.1"/>
    <property type="molecule type" value="Genomic_DNA"/>
</dbReference>
<protein>
    <submittedName>
        <fullName evidence="2">Uncharacterized protein</fullName>
    </submittedName>
</protein>
<name>A0A1Y1ZVL0_9PLEO</name>